<dbReference type="SMART" id="SM00342">
    <property type="entry name" value="HTH_ARAC"/>
    <property type="match status" value="1"/>
</dbReference>
<accession>A0ABT0YW48</accession>
<dbReference type="Pfam" id="PF06719">
    <property type="entry name" value="AraC_N"/>
    <property type="match status" value="1"/>
</dbReference>
<dbReference type="Gene3D" id="1.10.10.60">
    <property type="entry name" value="Homeodomain-like"/>
    <property type="match status" value="1"/>
</dbReference>
<dbReference type="Pfam" id="PF12833">
    <property type="entry name" value="HTH_18"/>
    <property type="match status" value="1"/>
</dbReference>
<keyword evidence="1" id="KW-0805">Transcription regulation</keyword>
<dbReference type="InterPro" id="IPR018060">
    <property type="entry name" value="HTH_AraC"/>
</dbReference>
<evidence type="ECO:0000259" key="3">
    <source>
        <dbReference type="PROSITE" id="PS01124"/>
    </source>
</evidence>
<dbReference type="InterPro" id="IPR009057">
    <property type="entry name" value="Homeodomain-like_sf"/>
</dbReference>
<dbReference type="PANTHER" id="PTHR43436:SF1">
    <property type="entry name" value="TRANSCRIPTIONAL REGULATORY PROTEIN"/>
    <property type="match status" value="1"/>
</dbReference>
<name>A0ABT0YW48_9BURK</name>
<organism evidence="4 5">
    <name type="scientific">Caldimonas mangrovi</name>
    <dbReference type="NCBI Taxonomy" id="2944811"/>
    <lineage>
        <taxon>Bacteria</taxon>
        <taxon>Pseudomonadati</taxon>
        <taxon>Pseudomonadota</taxon>
        <taxon>Betaproteobacteria</taxon>
        <taxon>Burkholderiales</taxon>
        <taxon>Sphaerotilaceae</taxon>
        <taxon>Caldimonas</taxon>
    </lineage>
</organism>
<evidence type="ECO:0000256" key="2">
    <source>
        <dbReference type="ARBA" id="ARBA00023163"/>
    </source>
</evidence>
<dbReference type="Proteomes" id="UP001165541">
    <property type="component" value="Unassembled WGS sequence"/>
</dbReference>
<dbReference type="RefSeq" id="WP_251780813.1">
    <property type="nucleotide sequence ID" value="NZ_JAMKFE010000018.1"/>
</dbReference>
<dbReference type="EMBL" id="JAMKFE010000018">
    <property type="protein sequence ID" value="MCM5682336.1"/>
    <property type="molecule type" value="Genomic_DNA"/>
</dbReference>
<evidence type="ECO:0000313" key="5">
    <source>
        <dbReference type="Proteomes" id="UP001165541"/>
    </source>
</evidence>
<proteinExistence type="predicted"/>
<dbReference type="PROSITE" id="PS01124">
    <property type="entry name" value="HTH_ARAC_FAMILY_2"/>
    <property type="match status" value="1"/>
</dbReference>
<evidence type="ECO:0000256" key="1">
    <source>
        <dbReference type="ARBA" id="ARBA00023015"/>
    </source>
</evidence>
<dbReference type="InterPro" id="IPR009594">
    <property type="entry name" value="Tscrpt_reg_HTH_AraC_N"/>
</dbReference>
<reference evidence="4" key="1">
    <citation type="submission" date="2022-05" db="EMBL/GenBank/DDBJ databases">
        <title>Schlegelella sp. nov., isolated from mangrove soil.</title>
        <authorList>
            <person name="Liu Y."/>
            <person name="Ge X."/>
            <person name="Liu W."/>
        </authorList>
    </citation>
    <scope>NUCLEOTIDE SEQUENCE</scope>
    <source>
        <strain evidence="4">S2-27</strain>
    </source>
</reference>
<feature type="domain" description="HTH araC/xylS-type" evidence="3">
    <location>
        <begin position="210"/>
        <end position="308"/>
    </location>
</feature>
<evidence type="ECO:0000313" key="4">
    <source>
        <dbReference type="EMBL" id="MCM5682336.1"/>
    </source>
</evidence>
<comment type="caution">
    <text evidence="4">The sequence shown here is derived from an EMBL/GenBank/DDBJ whole genome shotgun (WGS) entry which is preliminary data.</text>
</comment>
<keyword evidence="2" id="KW-0804">Transcription</keyword>
<protein>
    <submittedName>
        <fullName evidence="4">AraC family transcriptional regulator</fullName>
    </submittedName>
</protein>
<sequence length="318" mass="35432">MPTSAAPAIERADDDALQRVLRRAELAARIERQVLQDGVHATAIPGMHLMRSSQDVKPVHGVCQPALCLIAQGRKRVLLADEITEYDALHYLCVAHDLPVSGEVIGALPEQPYLSFRLDIDTRELAALMLDIGRPAEPRNGCPRGLFTGMTSSAMLDAVLRLVRLLETPADIPALAPLVIREILYRLLTSEHGWRLAQVATPDSRGQRISRAIAWLQQHYREPLRVEDMARSVHMSVSSLHHQFKAVTAMSPLQYQKQLRLQEARRLMLAEGVDAATAGHRVGYESPSQFSREYARLFGLPPARDIRGLRQPNPHARA</sequence>
<gene>
    <name evidence="4" type="ORF">M8A51_22640</name>
</gene>
<dbReference type="SUPFAM" id="SSF46689">
    <property type="entry name" value="Homeodomain-like"/>
    <property type="match status" value="2"/>
</dbReference>
<keyword evidence="5" id="KW-1185">Reference proteome</keyword>
<dbReference type="PANTHER" id="PTHR43436">
    <property type="entry name" value="ARAC-FAMILY TRANSCRIPTIONAL REGULATOR"/>
    <property type="match status" value="1"/>
</dbReference>